<sequence length="357" mass="39819">MTVLERAEFTGAELTERERQVLDAVVRTYVETAEPTGSRTVSRNFDLGISSATVRSTMGDLEDKGYLFHPHTSAGRVPTDLAYRFFVDRLMAPQRLTGEERTNLRRQLDGTNTSVVERLVMKATRALSFVSNELGVAIAPRLEEAVLEKVELIQVSSSRVLFVATIRGGVVRTVYVDLPLEVPEKTLVAVTVAMNERLAGLTLQEIRHTLPERMRDSHSGEFRAAEFMNIFVQSGAKLFDLQELDRTSILLGHTSVLAAQPEFEERDQLTNLIELTERRDLLADTMGKRDHRGRIMITIGGENDRNELADFTLVTSEYQAGDLTGVIGVIGPTRMPYEKVVTIVDYTSTLVTGMLQS</sequence>
<keyword evidence="4" id="KW-0804">Transcription</keyword>
<dbReference type="PANTHER" id="PTHR34824:SF1">
    <property type="entry name" value="HEAT-INDUCIBLE TRANSCRIPTION REPRESSOR HRCA"/>
    <property type="match status" value="1"/>
</dbReference>
<feature type="domain" description="Heat-inducible transcription repressor HrcA C-terminal" evidence="5">
    <location>
        <begin position="117"/>
        <end position="341"/>
    </location>
</feature>
<accession>A0A381QBX0</accession>
<organism evidence="6">
    <name type="scientific">marine metagenome</name>
    <dbReference type="NCBI Taxonomy" id="408172"/>
    <lineage>
        <taxon>unclassified sequences</taxon>
        <taxon>metagenomes</taxon>
        <taxon>ecological metagenomes</taxon>
    </lineage>
</organism>
<dbReference type="InterPro" id="IPR023120">
    <property type="entry name" value="WHTH_transcript_rep_HrcA_IDD"/>
</dbReference>
<dbReference type="NCBIfam" id="TIGR00331">
    <property type="entry name" value="hrcA"/>
    <property type="match status" value="1"/>
</dbReference>
<proteinExistence type="inferred from homology"/>
<dbReference type="InterPro" id="IPR021153">
    <property type="entry name" value="HrcA_C"/>
</dbReference>
<dbReference type="AlphaFoldDB" id="A0A381QBX0"/>
<dbReference type="SUPFAM" id="SSF46785">
    <property type="entry name" value="Winged helix' DNA-binding domain"/>
    <property type="match status" value="1"/>
</dbReference>
<dbReference type="Gene3D" id="3.30.390.60">
    <property type="entry name" value="Heat-inducible transcription repressor hrca homolog, domain 3"/>
    <property type="match status" value="1"/>
</dbReference>
<evidence type="ECO:0000256" key="4">
    <source>
        <dbReference type="ARBA" id="ARBA00023163"/>
    </source>
</evidence>
<dbReference type="GO" id="GO:0003677">
    <property type="term" value="F:DNA binding"/>
    <property type="evidence" value="ECO:0007669"/>
    <property type="project" value="InterPro"/>
</dbReference>
<keyword evidence="1" id="KW-0678">Repressor</keyword>
<keyword evidence="2" id="KW-0805">Transcription regulation</keyword>
<dbReference type="GO" id="GO:0045892">
    <property type="term" value="P:negative regulation of DNA-templated transcription"/>
    <property type="evidence" value="ECO:0007669"/>
    <property type="project" value="TreeGrafter"/>
</dbReference>
<evidence type="ECO:0000259" key="5">
    <source>
        <dbReference type="Pfam" id="PF01628"/>
    </source>
</evidence>
<evidence type="ECO:0000256" key="2">
    <source>
        <dbReference type="ARBA" id="ARBA00023015"/>
    </source>
</evidence>
<keyword evidence="3" id="KW-0346">Stress response</keyword>
<dbReference type="InterPro" id="IPR036390">
    <property type="entry name" value="WH_DNA-bd_sf"/>
</dbReference>
<dbReference type="HAMAP" id="MF_00081">
    <property type="entry name" value="HrcA"/>
    <property type="match status" value="1"/>
</dbReference>
<evidence type="ECO:0000313" key="6">
    <source>
        <dbReference type="EMBL" id="SUZ76458.1"/>
    </source>
</evidence>
<dbReference type="Pfam" id="PF01628">
    <property type="entry name" value="HrcA"/>
    <property type="match status" value="1"/>
</dbReference>
<name>A0A381QBX0_9ZZZZ</name>
<dbReference type="EMBL" id="UINC01001279">
    <property type="protein sequence ID" value="SUZ76458.1"/>
    <property type="molecule type" value="Genomic_DNA"/>
</dbReference>
<reference evidence="6" key="1">
    <citation type="submission" date="2018-05" db="EMBL/GenBank/DDBJ databases">
        <authorList>
            <person name="Lanie J.A."/>
            <person name="Ng W.-L."/>
            <person name="Kazmierczak K.M."/>
            <person name="Andrzejewski T.M."/>
            <person name="Davidsen T.M."/>
            <person name="Wayne K.J."/>
            <person name="Tettelin H."/>
            <person name="Glass J.I."/>
            <person name="Rusch D."/>
            <person name="Podicherti R."/>
            <person name="Tsui H.-C.T."/>
            <person name="Winkler M.E."/>
        </authorList>
    </citation>
    <scope>NUCLEOTIDE SEQUENCE</scope>
</reference>
<dbReference type="InterPro" id="IPR002571">
    <property type="entry name" value="HrcA"/>
</dbReference>
<dbReference type="Gene3D" id="3.30.450.40">
    <property type="match status" value="1"/>
</dbReference>
<evidence type="ECO:0000256" key="3">
    <source>
        <dbReference type="ARBA" id="ARBA00023016"/>
    </source>
</evidence>
<dbReference type="PANTHER" id="PTHR34824">
    <property type="entry name" value="HEAT-INDUCIBLE TRANSCRIPTION REPRESSOR HRCA"/>
    <property type="match status" value="1"/>
</dbReference>
<dbReference type="SUPFAM" id="SSF55781">
    <property type="entry name" value="GAF domain-like"/>
    <property type="match status" value="1"/>
</dbReference>
<gene>
    <name evidence="6" type="ORF">METZ01_LOCUS29312</name>
</gene>
<dbReference type="InterPro" id="IPR036388">
    <property type="entry name" value="WH-like_DNA-bd_sf"/>
</dbReference>
<dbReference type="Gene3D" id="1.10.10.10">
    <property type="entry name" value="Winged helix-like DNA-binding domain superfamily/Winged helix DNA-binding domain"/>
    <property type="match status" value="1"/>
</dbReference>
<evidence type="ECO:0000256" key="1">
    <source>
        <dbReference type="ARBA" id="ARBA00022491"/>
    </source>
</evidence>
<dbReference type="InterPro" id="IPR029016">
    <property type="entry name" value="GAF-like_dom_sf"/>
</dbReference>
<protein>
    <recommendedName>
        <fullName evidence="5">Heat-inducible transcription repressor HrcA C-terminal domain-containing protein</fullName>
    </recommendedName>
</protein>
<dbReference type="PIRSF" id="PIRSF005485">
    <property type="entry name" value="HrcA"/>
    <property type="match status" value="1"/>
</dbReference>